<reference evidence="2" key="1">
    <citation type="submission" date="2020-10" db="EMBL/GenBank/DDBJ databases">
        <title>Feather gene expression reveals the developmental basis of iridescence in African starlings.</title>
        <authorList>
            <person name="Rubenstein D.R."/>
        </authorList>
    </citation>
    <scope>NUCLEOTIDE SEQUENCE</scope>
    <source>
        <strain evidence="2">SS15</strain>
        <tissue evidence="2">Liver</tissue>
    </source>
</reference>
<dbReference type="PANTHER" id="PTHR13832:SF287">
    <property type="entry name" value="PROTEIN PHOSPHATASE 1H"/>
    <property type="match status" value="1"/>
</dbReference>
<dbReference type="EMBL" id="JADDUC010000523">
    <property type="protein sequence ID" value="KAG0113181.1"/>
    <property type="molecule type" value="Genomic_DNA"/>
</dbReference>
<dbReference type="InterPro" id="IPR036457">
    <property type="entry name" value="PPM-type-like_dom_sf"/>
</dbReference>
<dbReference type="SUPFAM" id="SSF81606">
    <property type="entry name" value="PP2C-like"/>
    <property type="match status" value="1"/>
</dbReference>
<sequence>DLQPSLQEQQEVRADLLCTARLLTARVMATIGVTRGLGDHDLKVHDSNIYIKPFLSSSPEVRVYDLLQYEHGPDDVLILATDGLWDVLLNEEVAEAVTNFLPNCDPDDPHRYTLVAQDLVMRARGVLKDRGWRISNDRLGSGDDISVYVIPLIHGNKQFLQPCTNVSKAQLGTECMTDH</sequence>
<dbReference type="AlphaFoldDB" id="A0A835NDN1"/>
<accession>A0A835NDN1</accession>
<organism evidence="2">
    <name type="scientific">Lamprotornis superbus</name>
    <dbReference type="NCBI Taxonomy" id="245042"/>
    <lineage>
        <taxon>Eukaryota</taxon>
        <taxon>Metazoa</taxon>
        <taxon>Chordata</taxon>
        <taxon>Craniata</taxon>
        <taxon>Vertebrata</taxon>
        <taxon>Euteleostomi</taxon>
        <taxon>Archelosauria</taxon>
        <taxon>Archosauria</taxon>
        <taxon>Dinosauria</taxon>
        <taxon>Saurischia</taxon>
        <taxon>Theropoda</taxon>
        <taxon>Coelurosauria</taxon>
        <taxon>Aves</taxon>
        <taxon>Neognathae</taxon>
        <taxon>Neoaves</taxon>
        <taxon>Telluraves</taxon>
        <taxon>Australaves</taxon>
        <taxon>Passeriformes</taxon>
        <taxon>Sturnidae</taxon>
        <taxon>Lamprotornis</taxon>
    </lineage>
</organism>
<evidence type="ECO:0000259" key="1">
    <source>
        <dbReference type="PROSITE" id="PS51746"/>
    </source>
</evidence>
<feature type="domain" description="PPM-type phosphatase" evidence="1">
    <location>
        <begin position="1"/>
        <end position="152"/>
    </location>
</feature>
<evidence type="ECO:0000313" key="3">
    <source>
        <dbReference type="EMBL" id="KAI1239328.1"/>
    </source>
</evidence>
<evidence type="ECO:0000313" key="2">
    <source>
        <dbReference type="EMBL" id="KAG0113181.1"/>
    </source>
</evidence>
<name>A0A835NDN1_9PASS</name>
<gene>
    <name evidence="3" type="ORF">IHE44_0012446</name>
    <name evidence="2" type="ORF">IHE44_011598</name>
</gene>
<reference evidence="3 4" key="2">
    <citation type="journal article" date="2021" name="J. Hered.">
        <title>Feather Gene Expression Elucidates the Developmental Basis of Plumage Iridescence in African Starlings.</title>
        <authorList>
            <person name="Rubenstein D.R."/>
            <person name="Corvelo A."/>
            <person name="MacManes M.D."/>
            <person name="Maia R."/>
            <person name="Narzisi G."/>
            <person name="Rousaki A."/>
            <person name="Vandenabeele P."/>
            <person name="Shawkey M.D."/>
            <person name="Solomon J."/>
        </authorList>
    </citation>
    <scope>NUCLEOTIDE SEQUENCE [LARGE SCALE GENOMIC DNA]</scope>
    <source>
        <strain evidence="3">SS15</strain>
    </source>
</reference>
<comment type="caution">
    <text evidence="2">The sequence shown here is derived from an EMBL/GenBank/DDBJ whole genome shotgun (WGS) entry which is preliminary data.</text>
</comment>
<evidence type="ECO:0000313" key="4">
    <source>
        <dbReference type="Proteomes" id="UP000618051"/>
    </source>
</evidence>
<dbReference type="Pfam" id="PF00481">
    <property type="entry name" value="PP2C"/>
    <property type="match status" value="1"/>
</dbReference>
<protein>
    <submittedName>
        <fullName evidence="2">Protein phosphatase 1H</fullName>
    </submittedName>
</protein>
<dbReference type="PANTHER" id="PTHR13832">
    <property type="entry name" value="PROTEIN PHOSPHATASE 2C"/>
    <property type="match status" value="1"/>
</dbReference>
<dbReference type="OrthoDB" id="10264738at2759"/>
<dbReference type="EMBL" id="JADDUC020000005">
    <property type="protein sequence ID" value="KAI1239328.1"/>
    <property type="molecule type" value="Genomic_DNA"/>
</dbReference>
<dbReference type="Proteomes" id="UP000618051">
    <property type="component" value="Unassembled WGS sequence"/>
</dbReference>
<dbReference type="GO" id="GO:0004741">
    <property type="term" value="F:[pyruvate dehydrogenase (acetyl-transferring)]-phosphatase activity"/>
    <property type="evidence" value="ECO:0007669"/>
    <property type="project" value="TreeGrafter"/>
</dbReference>
<feature type="non-terminal residue" evidence="2">
    <location>
        <position position="1"/>
    </location>
</feature>
<reference evidence="3" key="3">
    <citation type="submission" date="2022-01" db="EMBL/GenBank/DDBJ databases">
        <authorList>
            <person name="Rubenstein D.R."/>
        </authorList>
    </citation>
    <scope>NUCLEOTIDE SEQUENCE</scope>
    <source>
        <strain evidence="3">SS15</strain>
        <tissue evidence="3">Liver</tissue>
    </source>
</reference>
<dbReference type="InterPro" id="IPR015655">
    <property type="entry name" value="PP2C"/>
</dbReference>
<proteinExistence type="predicted"/>
<dbReference type="Gene3D" id="3.60.40.10">
    <property type="entry name" value="PPM-type phosphatase domain"/>
    <property type="match status" value="1"/>
</dbReference>
<dbReference type="GO" id="GO:0005739">
    <property type="term" value="C:mitochondrion"/>
    <property type="evidence" value="ECO:0007669"/>
    <property type="project" value="TreeGrafter"/>
</dbReference>
<dbReference type="InterPro" id="IPR001932">
    <property type="entry name" value="PPM-type_phosphatase-like_dom"/>
</dbReference>
<feature type="non-terminal residue" evidence="2">
    <location>
        <position position="179"/>
    </location>
</feature>
<dbReference type="PROSITE" id="PS51746">
    <property type="entry name" value="PPM_2"/>
    <property type="match status" value="1"/>
</dbReference>
<keyword evidence="4" id="KW-1185">Reference proteome</keyword>